<dbReference type="InterPro" id="IPR027417">
    <property type="entry name" value="P-loop_NTPase"/>
</dbReference>
<dbReference type="PANTHER" id="PTHR30121:SF6">
    <property type="entry name" value="SLR6007 PROTEIN"/>
    <property type="match status" value="1"/>
</dbReference>
<dbReference type="RefSeq" id="WP_145272587.1">
    <property type="nucleotide sequence ID" value="NZ_CP036426.1"/>
</dbReference>
<name>A0A518H6B3_9BACT</name>
<evidence type="ECO:0000313" key="2">
    <source>
        <dbReference type="Proteomes" id="UP000317835"/>
    </source>
</evidence>
<proteinExistence type="predicted"/>
<dbReference type="EMBL" id="CP036426">
    <property type="protein sequence ID" value="QDV36372.1"/>
    <property type="molecule type" value="Genomic_DNA"/>
</dbReference>
<dbReference type="SUPFAM" id="SSF52540">
    <property type="entry name" value="P-loop containing nucleoside triphosphate hydrolases"/>
    <property type="match status" value="1"/>
</dbReference>
<keyword evidence="2" id="KW-1185">Reference proteome</keyword>
<dbReference type="PANTHER" id="PTHR30121">
    <property type="entry name" value="UNCHARACTERIZED PROTEIN YJGR-RELATED"/>
    <property type="match status" value="1"/>
</dbReference>
<dbReference type="KEGG" id="tpla:ElP_42950"/>
<dbReference type="Proteomes" id="UP000317835">
    <property type="component" value="Chromosome"/>
</dbReference>
<protein>
    <submittedName>
        <fullName evidence="1">AAA-like domain protein</fullName>
    </submittedName>
</protein>
<dbReference type="Gene3D" id="3.40.50.300">
    <property type="entry name" value="P-loop containing nucleotide triphosphate hydrolases"/>
    <property type="match status" value="1"/>
</dbReference>
<gene>
    <name evidence="1" type="ORF">ElP_42950</name>
</gene>
<organism evidence="1 2">
    <name type="scientific">Tautonia plasticadhaerens</name>
    <dbReference type="NCBI Taxonomy" id="2527974"/>
    <lineage>
        <taxon>Bacteria</taxon>
        <taxon>Pseudomonadati</taxon>
        <taxon>Planctomycetota</taxon>
        <taxon>Planctomycetia</taxon>
        <taxon>Isosphaerales</taxon>
        <taxon>Isosphaeraceae</taxon>
        <taxon>Tautonia</taxon>
    </lineage>
</organism>
<dbReference type="AlphaFoldDB" id="A0A518H6B3"/>
<sequence>MAFNYRRNPDARFEHWGFMRPNAKPSEVERLRQEYGAEPAGVDRVNVFSYGPELDRRRDEYRGIPTFPIQFRPDELGAEHWEILMKPPSAQSEYMDVIRDIIQKLYYQERLTYKNLEHHILTDERLSTMQRRRAENRLSFASKWLTDDRAYEWADVLTGGSLNVFDLRMQALSSDDALKLCLVLTDLVRRAKNGVNKMVVFDEAHEYVDSKDLVAELENAITQIRHDGMSFVLASQFPDRIPARIFKYLLTRLIFKTSDRKAIDAIRKAAPNLEALSAQRVSNLDLEQGVCFVQTDDDCTDPLLKVPQLLAIRPRCSQHGGETIRNVGGTGG</sequence>
<dbReference type="OrthoDB" id="226639at2"/>
<accession>A0A518H6B3</accession>
<reference evidence="1 2" key="1">
    <citation type="submission" date="2019-02" db="EMBL/GenBank/DDBJ databases">
        <title>Deep-cultivation of Planctomycetes and their phenomic and genomic characterization uncovers novel biology.</title>
        <authorList>
            <person name="Wiegand S."/>
            <person name="Jogler M."/>
            <person name="Boedeker C."/>
            <person name="Pinto D."/>
            <person name="Vollmers J."/>
            <person name="Rivas-Marin E."/>
            <person name="Kohn T."/>
            <person name="Peeters S.H."/>
            <person name="Heuer A."/>
            <person name="Rast P."/>
            <person name="Oberbeckmann S."/>
            <person name="Bunk B."/>
            <person name="Jeske O."/>
            <person name="Meyerdierks A."/>
            <person name="Storesund J.E."/>
            <person name="Kallscheuer N."/>
            <person name="Luecker S."/>
            <person name="Lage O.M."/>
            <person name="Pohl T."/>
            <person name="Merkel B.J."/>
            <person name="Hornburger P."/>
            <person name="Mueller R.-W."/>
            <person name="Bruemmer F."/>
            <person name="Labrenz M."/>
            <person name="Spormann A.M."/>
            <person name="Op den Camp H."/>
            <person name="Overmann J."/>
            <person name="Amann R."/>
            <person name="Jetten M.S.M."/>
            <person name="Mascher T."/>
            <person name="Medema M.H."/>
            <person name="Devos D.P."/>
            <person name="Kaster A.-K."/>
            <person name="Ovreas L."/>
            <person name="Rohde M."/>
            <person name="Galperin M.Y."/>
            <person name="Jogler C."/>
        </authorList>
    </citation>
    <scope>NUCLEOTIDE SEQUENCE [LARGE SCALE GENOMIC DNA]</scope>
    <source>
        <strain evidence="1 2">ElP</strain>
    </source>
</reference>
<dbReference type="InterPro" id="IPR051162">
    <property type="entry name" value="T4SS_component"/>
</dbReference>
<evidence type="ECO:0000313" key="1">
    <source>
        <dbReference type="EMBL" id="QDV36372.1"/>
    </source>
</evidence>